<gene>
    <name evidence="2" type="ORF">BGZ65_001657</name>
</gene>
<dbReference type="InterPro" id="IPR000719">
    <property type="entry name" value="Prot_kinase_dom"/>
</dbReference>
<accession>A0A9P6SNV9</accession>
<dbReference type="InterPro" id="IPR011009">
    <property type="entry name" value="Kinase-like_dom_sf"/>
</dbReference>
<dbReference type="Gene3D" id="1.10.510.10">
    <property type="entry name" value="Transferase(Phosphotransferase) domain 1"/>
    <property type="match status" value="1"/>
</dbReference>
<comment type="caution">
    <text evidence="2">The sequence shown here is derived from an EMBL/GenBank/DDBJ whole genome shotgun (WGS) entry which is preliminary data.</text>
</comment>
<feature type="domain" description="Protein kinase" evidence="1">
    <location>
        <begin position="1"/>
        <end position="154"/>
    </location>
</feature>
<dbReference type="SUPFAM" id="SSF56112">
    <property type="entry name" value="Protein kinase-like (PK-like)"/>
    <property type="match status" value="1"/>
</dbReference>
<dbReference type="PANTHER" id="PTHR24345">
    <property type="entry name" value="SERINE/THREONINE-PROTEIN KINASE PLK"/>
    <property type="match status" value="1"/>
</dbReference>
<proteinExistence type="predicted"/>
<evidence type="ECO:0000313" key="2">
    <source>
        <dbReference type="EMBL" id="KAF9983569.1"/>
    </source>
</evidence>
<dbReference type="GO" id="GO:0005524">
    <property type="term" value="F:ATP binding"/>
    <property type="evidence" value="ECO:0007669"/>
    <property type="project" value="InterPro"/>
</dbReference>
<dbReference type="AlphaFoldDB" id="A0A9P6SNV9"/>
<dbReference type="GO" id="GO:0004672">
    <property type="term" value="F:protein kinase activity"/>
    <property type="evidence" value="ECO:0007669"/>
    <property type="project" value="InterPro"/>
</dbReference>
<evidence type="ECO:0000259" key="1">
    <source>
        <dbReference type="PROSITE" id="PS50011"/>
    </source>
</evidence>
<organism evidence="2 3">
    <name type="scientific">Modicella reniformis</name>
    <dbReference type="NCBI Taxonomy" id="1440133"/>
    <lineage>
        <taxon>Eukaryota</taxon>
        <taxon>Fungi</taxon>
        <taxon>Fungi incertae sedis</taxon>
        <taxon>Mucoromycota</taxon>
        <taxon>Mortierellomycotina</taxon>
        <taxon>Mortierellomycetes</taxon>
        <taxon>Mortierellales</taxon>
        <taxon>Mortierellaceae</taxon>
        <taxon>Modicella</taxon>
    </lineage>
</organism>
<dbReference type="Pfam" id="PF00069">
    <property type="entry name" value="Pkinase"/>
    <property type="match status" value="1"/>
</dbReference>
<name>A0A9P6SNV9_9FUNG</name>
<reference evidence="2" key="1">
    <citation type="journal article" date="2020" name="Fungal Divers.">
        <title>Resolving the Mortierellaceae phylogeny through synthesis of multi-gene phylogenetics and phylogenomics.</title>
        <authorList>
            <person name="Vandepol N."/>
            <person name="Liber J."/>
            <person name="Desiro A."/>
            <person name="Na H."/>
            <person name="Kennedy M."/>
            <person name="Barry K."/>
            <person name="Grigoriev I.V."/>
            <person name="Miller A.N."/>
            <person name="O'Donnell K."/>
            <person name="Stajich J.E."/>
            <person name="Bonito G."/>
        </authorList>
    </citation>
    <scope>NUCLEOTIDE SEQUENCE</scope>
    <source>
        <strain evidence="2">MES-2147</strain>
    </source>
</reference>
<dbReference type="GO" id="GO:0005634">
    <property type="term" value="C:nucleus"/>
    <property type="evidence" value="ECO:0007669"/>
    <property type="project" value="TreeGrafter"/>
</dbReference>
<evidence type="ECO:0000313" key="3">
    <source>
        <dbReference type="Proteomes" id="UP000749646"/>
    </source>
</evidence>
<keyword evidence="3" id="KW-1185">Reference proteome</keyword>
<dbReference type="Proteomes" id="UP000749646">
    <property type="component" value="Unassembled WGS sequence"/>
</dbReference>
<protein>
    <recommendedName>
        <fullName evidence="1">Protein kinase domain-containing protein</fullName>
    </recommendedName>
</protein>
<sequence length="415" mass="46270">MHNRDDPRQQWKLIDMESSRVASEECIGIGTVRYCPPEVARGTTVNKRASSGVPANFSIDLWAFGCLVYELFATRPLFPLSLSDETVLHFLAHPSADTPTLANGLRWNSNRELEIPYFEQAVPDVNARVLIRMLLHPDPQRRANINHVLASDYLCISPDSRASYMRSSEERHSVASGFRSPQQFLTDQTVWAIGSVLQKNPCLVMPLPNMDEPGSWPDPSAWTMSSFRLHYLCQHNSVDILGRSSFGHYIEQPGYPVPDPRTLFKDLGPLLLMSLDLQILRTEQCPRGFEALETFEYSIERDQATLNGPETVRPGAVKGFVAYLVWMKYRIQQLASLPSSPVAMAGSPRSSSSSDRFKDIPGSLQASRVYCEAVNGPSIKHGVPAGLQLISRGNGQNQETILICDGHVGLPQYNE</sequence>
<dbReference type="PROSITE" id="PS50011">
    <property type="entry name" value="PROTEIN_KINASE_DOM"/>
    <property type="match status" value="1"/>
</dbReference>
<dbReference type="OrthoDB" id="45365at2759"/>
<dbReference type="EMBL" id="JAAAHW010003466">
    <property type="protein sequence ID" value="KAF9983569.1"/>
    <property type="molecule type" value="Genomic_DNA"/>
</dbReference>